<name>R2QLE0_9ENTE</name>
<dbReference type="RefSeq" id="WP_010756154.1">
    <property type="nucleotide sequence ID" value="NZ_ASWD01000006.1"/>
</dbReference>
<dbReference type="EMBL" id="AJAQ01000009">
    <property type="protein sequence ID" value="EOH96013.1"/>
    <property type="molecule type" value="Genomic_DNA"/>
</dbReference>
<feature type="domain" description="N-acetyltransferase" evidence="3">
    <location>
        <begin position="2"/>
        <end position="161"/>
    </location>
</feature>
<protein>
    <recommendedName>
        <fullName evidence="3">N-acetyltransferase domain-containing protein</fullName>
    </recommendedName>
</protein>
<keyword evidence="5" id="KW-1185">Reference proteome</keyword>
<dbReference type="PATRIC" id="fig|1158607.3.peg.1107"/>
<sequence length="163" mass="18402">MMIINEYSASHPKFQQAKQYGLKHLSTADGEGIIDHEAFDLSKKVYLASLNDQIIGFLLIAEDGLLEKLATNNLFEPQPLKGLLIQQLFVDPNFRRQGIAQALLASVEQLGETLYLYVSDRNTSAKKFYAHRGFHTIGVYQAPQHNNFSNFKAFLLMKAAKKL</sequence>
<evidence type="ECO:0000313" key="5">
    <source>
        <dbReference type="Proteomes" id="UP000013782"/>
    </source>
</evidence>
<dbReference type="HOGENOM" id="CLU_1624603_0_0_9"/>
<dbReference type="Pfam" id="PF00583">
    <property type="entry name" value="Acetyltransf_1"/>
    <property type="match status" value="1"/>
</dbReference>
<accession>R2QLE0</accession>
<comment type="caution">
    <text evidence="4">The sequence shown here is derived from an EMBL/GenBank/DDBJ whole genome shotgun (WGS) entry which is preliminary data.</text>
</comment>
<reference evidence="4 5" key="1">
    <citation type="submission" date="2013-02" db="EMBL/GenBank/DDBJ databases">
        <title>The Genome Sequence of Enterococcus pallens BAA-351.</title>
        <authorList>
            <consortium name="The Broad Institute Genome Sequencing Platform"/>
            <consortium name="The Broad Institute Genome Sequencing Center for Infectious Disease"/>
            <person name="Earl A.M."/>
            <person name="Gilmore M.S."/>
            <person name="Lebreton F."/>
            <person name="Walker B."/>
            <person name="Young S.K."/>
            <person name="Zeng Q."/>
            <person name="Gargeya S."/>
            <person name="Fitzgerald M."/>
            <person name="Haas B."/>
            <person name="Abouelleil A."/>
            <person name="Alvarado L."/>
            <person name="Arachchi H.M."/>
            <person name="Berlin A.M."/>
            <person name="Chapman S.B."/>
            <person name="Dewar J."/>
            <person name="Goldberg J."/>
            <person name="Griggs A."/>
            <person name="Gujja S."/>
            <person name="Hansen M."/>
            <person name="Howarth C."/>
            <person name="Imamovic A."/>
            <person name="Larimer J."/>
            <person name="McCowan C."/>
            <person name="Murphy C."/>
            <person name="Neiman D."/>
            <person name="Pearson M."/>
            <person name="Priest M."/>
            <person name="Roberts A."/>
            <person name="Saif S."/>
            <person name="Shea T."/>
            <person name="Sisk P."/>
            <person name="Sykes S."/>
            <person name="Wortman J."/>
            <person name="Nusbaum C."/>
            <person name="Birren B."/>
        </authorList>
    </citation>
    <scope>NUCLEOTIDE SEQUENCE [LARGE SCALE GENOMIC DNA]</scope>
    <source>
        <strain evidence="4 5">ATCC BAA-351</strain>
    </source>
</reference>
<dbReference type="Proteomes" id="UP000013782">
    <property type="component" value="Unassembled WGS sequence"/>
</dbReference>
<dbReference type="PROSITE" id="PS51186">
    <property type="entry name" value="GNAT"/>
    <property type="match status" value="1"/>
</dbReference>
<gene>
    <name evidence="4" type="ORF">UAU_01108</name>
</gene>
<evidence type="ECO:0000256" key="2">
    <source>
        <dbReference type="ARBA" id="ARBA00023315"/>
    </source>
</evidence>
<dbReference type="AlphaFoldDB" id="R2QLE0"/>
<organism evidence="4 5">
    <name type="scientific">Enterococcus pallens ATCC BAA-351</name>
    <dbReference type="NCBI Taxonomy" id="1158607"/>
    <lineage>
        <taxon>Bacteria</taxon>
        <taxon>Bacillati</taxon>
        <taxon>Bacillota</taxon>
        <taxon>Bacilli</taxon>
        <taxon>Lactobacillales</taxon>
        <taxon>Enterococcaceae</taxon>
        <taxon>Enterococcus</taxon>
    </lineage>
</organism>
<dbReference type="OrthoDB" id="9789605at2"/>
<proteinExistence type="predicted"/>
<dbReference type="Gene3D" id="3.40.630.30">
    <property type="match status" value="1"/>
</dbReference>
<evidence type="ECO:0000259" key="3">
    <source>
        <dbReference type="PROSITE" id="PS51186"/>
    </source>
</evidence>
<evidence type="ECO:0000256" key="1">
    <source>
        <dbReference type="ARBA" id="ARBA00022679"/>
    </source>
</evidence>
<dbReference type="GO" id="GO:0016747">
    <property type="term" value="F:acyltransferase activity, transferring groups other than amino-acyl groups"/>
    <property type="evidence" value="ECO:0007669"/>
    <property type="project" value="InterPro"/>
</dbReference>
<dbReference type="PANTHER" id="PTHR42919">
    <property type="entry name" value="N-ALPHA-ACETYLTRANSFERASE"/>
    <property type="match status" value="1"/>
</dbReference>
<dbReference type="InterPro" id="IPR051556">
    <property type="entry name" value="N-term/lysine_N-AcTrnsfr"/>
</dbReference>
<dbReference type="InterPro" id="IPR000182">
    <property type="entry name" value="GNAT_dom"/>
</dbReference>
<dbReference type="InterPro" id="IPR016181">
    <property type="entry name" value="Acyl_CoA_acyltransferase"/>
</dbReference>
<keyword evidence="1" id="KW-0808">Transferase</keyword>
<dbReference type="STRING" id="160454.RV10_GL003598"/>
<dbReference type="SUPFAM" id="SSF55729">
    <property type="entry name" value="Acyl-CoA N-acyltransferases (Nat)"/>
    <property type="match status" value="1"/>
</dbReference>
<keyword evidence="2" id="KW-0012">Acyltransferase</keyword>
<evidence type="ECO:0000313" key="4">
    <source>
        <dbReference type="EMBL" id="EOH96013.1"/>
    </source>
</evidence>
<dbReference type="PANTHER" id="PTHR42919:SF8">
    <property type="entry name" value="N-ALPHA-ACETYLTRANSFERASE 50"/>
    <property type="match status" value="1"/>
</dbReference>
<dbReference type="CDD" id="cd04301">
    <property type="entry name" value="NAT_SF"/>
    <property type="match status" value="1"/>
</dbReference>